<dbReference type="Gene3D" id="2.20.28.100">
    <property type="entry name" value="Desulphoferrodoxin, N-terminal domain"/>
    <property type="match status" value="1"/>
</dbReference>
<evidence type="ECO:0000256" key="6">
    <source>
        <dbReference type="ARBA" id="ARBA00022982"/>
    </source>
</evidence>
<evidence type="ECO:0000256" key="1">
    <source>
        <dbReference type="ARBA" id="ARBA00005941"/>
    </source>
</evidence>
<dbReference type="Proteomes" id="UP000054078">
    <property type="component" value="Unassembled WGS sequence"/>
</dbReference>
<dbReference type="SUPFAM" id="SSF49367">
    <property type="entry name" value="Superoxide reductase-like"/>
    <property type="match status" value="1"/>
</dbReference>
<comment type="similarity">
    <text evidence="1">Belongs to the desulfoferrodoxin family.</text>
</comment>
<dbReference type="NCBIfam" id="TIGR00319">
    <property type="entry name" value="desulf_FeS4"/>
    <property type="match status" value="1"/>
</dbReference>
<comment type="caution">
    <text evidence="13">The sequence shown here is derived from an EMBL/GenBank/DDBJ whole genome shotgun (WGS) entry which is preliminary data.</text>
</comment>
<reference evidence="13 14" key="1">
    <citation type="submission" date="2015-12" db="EMBL/GenBank/DDBJ databases">
        <title>Draft Genome Sequence of Olsenella scatoligenes SK9K4T; a Producer of 3-Methylindole- (skatole) and 4-Methylphenol- (p-cresol) Isolated from Pig Feces.</title>
        <authorList>
            <person name="Li X."/>
            <person name="Borg B."/>
            <person name="Canibe N."/>
        </authorList>
    </citation>
    <scope>NUCLEOTIDE SEQUENCE [LARGE SCALE GENOMIC DNA]</scope>
    <source>
        <strain evidence="13 14">SK9K4</strain>
    </source>
</reference>
<dbReference type="Pfam" id="PF06397">
    <property type="entry name" value="Desulfoferrod_N"/>
    <property type="match status" value="1"/>
</dbReference>
<feature type="domain" description="Desulfoferrodoxin N-terminal" evidence="12">
    <location>
        <begin position="5"/>
        <end position="35"/>
    </location>
</feature>
<evidence type="ECO:0000256" key="2">
    <source>
        <dbReference type="ARBA" id="ARBA00012679"/>
    </source>
</evidence>
<evidence type="ECO:0000259" key="11">
    <source>
        <dbReference type="Pfam" id="PF01880"/>
    </source>
</evidence>
<dbReference type="OrthoDB" id="9814936at2"/>
<dbReference type="AlphaFoldDB" id="A0A100YVQ8"/>
<dbReference type="EMBL" id="LOJF01000009">
    <property type="protein sequence ID" value="KUH58581.1"/>
    <property type="molecule type" value="Genomic_DNA"/>
</dbReference>
<sequence>MADVKIYRCKHCGNIVVKIVDGGPTPVCCGEPMEELVANTTDAAVEKHVPALTVEGDRLVARVGSVEHPMTPEHYIEWLLFADGTKTVIRYLKPGDAPEARFHLGEGGKATVYAYCNLHGLWKAEV</sequence>
<evidence type="ECO:0000256" key="9">
    <source>
        <dbReference type="ARBA" id="ARBA00031398"/>
    </source>
</evidence>
<name>A0A100YVQ8_TRASO</name>
<dbReference type="InterPro" id="IPR002742">
    <property type="entry name" value="Desulfoferrodoxin_Fe-bd_dom"/>
</dbReference>
<dbReference type="STRING" id="1299998.AUL39_06270"/>
<keyword evidence="5" id="KW-0479">Metal-binding</keyword>
<evidence type="ECO:0000259" key="12">
    <source>
        <dbReference type="Pfam" id="PF06397"/>
    </source>
</evidence>
<evidence type="ECO:0000256" key="7">
    <source>
        <dbReference type="ARBA" id="ARBA00023004"/>
    </source>
</evidence>
<dbReference type="InterPro" id="IPR004462">
    <property type="entry name" value="Desulfoferrodoxin_N"/>
</dbReference>
<evidence type="ECO:0000256" key="3">
    <source>
        <dbReference type="ARBA" id="ARBA00014839"/>
    </source>
</evidence>
<gene>
    <name evidence="13" type="ORF">AUL39_06270</name>
</gene>
<keyword evidence="7" id="KW-0408">Iron</keyword>
<keyword evidence="14" id="KW-1185">Reference proteome</keyword>
<accession>A0A100YVQ8</accession>
<dbReference type="PANTHER" id="PTHR36541">
    <property type="entry name" value="SUPEROXIDE REDUCTASE-RELATED"/>
    <property type="match status" value="1"/>
</dbReference>
<evidence type="ECO:0000256" key="4">
    <source>
        <dbReference type="ARBA" id="ARBA00022448"/>
    </source>
</evidence>
<dbReference type="InterPro" id="IPR036073">
    <property type="entry name" value="Desulfoferrodoxin_Fe-bd_dom_sf"/>
</dbReference>
<dbReference type="InterPro" id="IPR051233">
    <property type="entry name" value="Desulfoferrodoxin_SOR"/>
</dbReference>
<evidence type="ECO:0000313" key="14">
    <source>
        <dbReference type="Proteomes" id="UP000054078"/>
    </source>
</evidence>
<evidence type="ECO:0000256" key="5">
    <source>
        <dbReference type="ARBA" id="ARBA00022723"/>
    </source>
</evidence>
<dbReference type="InterPro" id="IPR038094">
    <property type="entry name" value="Desulfoferrodoxin_N_sf"/>
</dbReference>
<feature type="domain" description="Desulfoferrodoxin ferrous iron-binding" evidence="11">
    <location>
        <begin position="41"/>
        <end position="124"/>
    </location>
</feature>
<keyword evidence="4" id="KW-0813">Transport</keyword>
<organism evidence="13 14">
    <name type="scientific">Tractidigestivibacter scatoligenes</name>
    <name type="common">Olsenella scatoligenes</name>
    <dbReference type="NCBI Taxonomy" id="1299998"/>
    <lineage>
        <taxon>Bacteria</taxon>
        <taxon>Bacillati</taxon>
        <taxon>Actinomycetota</taxon>
        <taxon>Coriobacteriia</taxon>
        <taxon>Coriobacteriales</taxon>
        <taxon>Atopobiaceae</taxon>
        <taxon>Tractidigestivibacter</taxon>
    </lineage>
</organism>
<dbReference type="RefSeq" id="WP_059054730.1">
    <property type="nucleotide sequence ID" value="NZ_LOJF01000009.1"/>
</dbReference>
<comment type="function">
    <text evidence="8">Catalyzes the one-electron reduction of superoxide anion radical to hydrogen peroxide at a nonheme ferrous iron center. Plays a fundamental role in case of oxidative stress via its superoxide detoxification activity.</text>
</comment>
<dbReference type="Gene3D" id="2.60.40.730">
    <property type="entry name" value="SOR catalytic domain"/>
    <property type="match status" value="1"/>
</dbReference>
<proteinExistence type="inferred from homology"/>
<comment type="catalytic activity">
    <reaction evidence="10">
        <text>reduced [rubredoxin] + superoxide + 2 H(+) = oxidized [rubredoxin] + H2O2</text>
        <dbReference type="Rhea" id="RHEA:21324"/>
        <dbReference type="Rhea" id="RHEA-COMP:10302"/>
        <dbReference type="Rhea" id="RHEA-COMP:10303"/>
        <dbReference type="ChEBI" id="CHEBI:15378"/>
        <dbReference type="ChEBI" id="CHEBI:16240"/>
        <dbReference type="ChEBI" id="CHEBI:18421"/>
        <dbReference type="ChEBI" id="CHEBI:29033"/>
        <dbReference type="ChEBI" id="CHEBI:29034"/>
        <dbReference type="EC" id="1.15.1.2"/>
    </reaction>
</comment>
<dbReference type="GO" id="GO:0005506">
    <property type="term" value="F:iron ion binding"/>
    <property type="evidence" value="ECO:0007669"/>
    <property type="project" value="InterPro"/>
</dbReference>
<evidence type="ECO:0000256" key="8">
    <source>
        <dbReference type="ARBA" id="ARBA00024690"/>
    </source>
</evidence>
<dbReference type="PANTHER" id="PTHR36541:SF1">
    <property type="entry name" value="SUPEROXIDE REDUCTASE-RELATED"/>
    <property type="match status" value="1"/>
</dbReference>
<dbReference type="EC" id="1.15.1.2" evidence="2"/>
<protein>
    <recommendedName>
        <fullName evidence="3">Desulfoferrodoxin</fullName>
        <ecNumber evidence="2">1.15.1.2</ecNumber>
    </recommendedName>
    <alternativeName>
        <fullName evidence="9">Superoxide reductase</fullName>
    </alternativeName>
</protein>
<dbReference type="SUPFAM" id="SSF57802">
    <property type="entry name" value="Rubredoxin-like"/>
    <property type="match status" value="1"/>
</dbReference>
<keyword evidence="6" id="KW-0249">Electron transport</keyword>
<dbReference type="Pfam" id="PF01880">
    <property type="entry name" value="Desulfoferrodox"/>
    <property type="match status" value="1"/>
</dbReference>
<evidence type="ECO:0000256" key="10">
    <source>
        <dbReference type="ARBA" id="ARBA00047448"/>
    </source>
</evidence>
<evidence type="ECO:0000313" key="13">
    <source>
        <dbReference type="EMBL" id="KUH58581.1"/>
    </source>
</evidence>
<dbReference type="GO" id="GO:0050605">
    <property type="term" value="F:superoxide reductase activity"/>
    <property type="evidence" value="ECO:0007669"/>
    <property type="project" value="UniProtKB-EC"/>
</dbReference>